<sequence>MKLAVGLVVCMAMAWPSTARAARVTVLDDGEKVARDAVHPLPASVWPSGIDLFALRDETVALQVVVDPDGEVLEHVRTTVEPFSPTFSGRVDVFEQRFVEIQRASYNERSPGSLAFTPKAAPAAGAYVGFFADALVPGDETRAGPTARGAAWVDIHVPPGAPPGVYTSVLRVRAGERTLMERSVSLRVADALLPYPGPAAITTFFDAATLTKRMGDRRAERSLRQVLHAHRVSAIHDVTTAGAIAGLEEDALSGKAYTEASGYAGPGIGVGEGILAIGAYGMLGEPDAAKAAEVGRIAARVRSVANATELFVYAVDEDCKSSRAARWMDLLRTVPEARGVRVGVTCSEDPRDQAADLVMMLAEGYEPKVAEKARTRGKRIWVYNGQRPFAGAMMLDVPATDLRANAWIAARYGVAHWFYWESTFWLDSNRGGRGGERGFDPFVVSETFHNADGDHANGDGILVYPGTQVAPGMHDDGKPTVYPSVRLKNLRRGAEDAGYIQLARAVDPVTTDAIVADLIAYALGDARAKPAWPERGSAWLAARKELLDVIERKHPPRKARDARWFGCTKCGMAGAPDDNVSFVPLLLLAGVGMARAIARRASSPRDAAPRD</sequence>
<dbReference type="Pfam" id="PF13320">
    <property type="entry name" value="GH123_cat"/>
    <property type="match status" value="1"/>
</dbReference>
<feature type="signal peptide" evidence="1">
    <location>
        <begin position="1"/>
        <end position="21"/>
    </location>
</feature>
<proteinExistence type="predicted"/>
<dbReference type="EMBL" id="CP089983">
    <property type="protein sequence ID" value="WXB02528.1"/>
    <property type="molecule type" value="Genomic_DNA"/>
</dbReference>
<feature type="chain" id="PRO_5047236066" evidence="1">
    <location>
        <begin position="22"/>
        <end position="611"/>
    </location>
</feature>
<reference evidence="3" key="1">
    <citation type="submission" date="2021-12" db="EMBL/GenBank/DDBJ databases">
        <title>Discovery of the Pendulisporaceae a myxobacterial family with distinct sporulation behavior and unique specialized metabolism.</title>
        <authorList>
            <person name="Garcia R."/>
            <person name="Popoff A."/>
            <person name="Bader C.D."/>
            <person name="Loehr J."/>
            <person name="Walesch S."/>
            <person name="Walt C."/>
            <person name="Boldt J."/>
            <person name="Bunk B."/>
            <person name="Haeckl F.J.F.P.J."/>
            <person name="Gunesch A.P."/>
            <person name="Birkelbach J."/>
            <person name="Nuebel U."/>
            <person name="Pietschmann T."/>
            <person name="Bach T."/>
            <person name="Mueller R."/>
        </authorList>
    </citation>
    <scope>NUCLEOTIDE SEQUENCE</scope>
    <source>
        <strain evidence="3">MSr11367</strain>
    </source>
</reference>
<dbReference type="InterPro" id="IPR025150">
    <property type="entry name" value="GH123_cat"/>
</dbReference>
<evidence type="ECO:0000313" key="3">
    <source>
        <dbReference type="EMBL" id="WXB02528.1"/>
    </source>
</evidence>
<evidence type="ECO:0000256" key="1">
    <source>
        <dbReference type="SAM" id="SignalP"/>
    </source>
</evidence>
<dbReference type="Proteomes" id="UP001374803">
    <property type="component" value="Chromosome"/>
</dbReference>
<evidence type="ECO:0000259" key="2">
    <source>
        <dbReference type="Pfam" id="PF13320"/>
    </source>
</evidence>
<gene>
    <name evidence="3" type="ORF">LVJ94_37135</name>
</gene>
<name>A0ABZ2KV16_9BACT</name>
<keyword evidence="1" id="KW-0732">Signal</keyword>
<protein>
    <submittedName>
        <fullName evidence="3">DUF4091 domain-containing protein</fullName>
    </submittedName>
</protein>
<evidence type="ECO:0000313" key="4">
    <source>
        <dbReference type="Proteomes" id="UP001374803"/>
    </source>
</evidence>
<dbReference type="RefSeq" id="WP_394832157.1">
    <property type="nucleotide sequence ID" value="NZ_CP089929.1"/>
</dbReference>
<organism evidence="3 4">
    <name type="scientific">Pendulispora rubella</name>
    <dbReference type="NCBI Taxonomy" id="2741070"/>
    <lineage>
        <taxon>Bacteria</taxon>
        <taxon>Pseudomonadati</taxon>
        <taxon>Myxococcota</taxon>
        <taxon>Myxococcia</taxon>
        <taxon>Myxococcales</taxon>
        <taxon>Sorangiineae</taxon>
        <taxon>Pendulisporaceae</taxon>
        <taxon>Pendulispora</taxon>
    </lineage>
</organism>
<accession>A0ABZ2KV16</accession>
<feature type="domain" description="Glycoside hydrolase 123 catalytic" evidence="2">
    <location>
        <begin position="322"/>
        <end position="502"/>
    </location>
</feature>
<keyword evidence="4" id="KW-1185">Reference proteome</keyword>